<dbReference type="SUPFAM" id="SSF46894">
    <property type="entry name" value="C-terminal effector domain of the bipartite response regulators"/>
    <property type="match status" value="1"/>
</dbReference>
<dbReference type="EMBL" id="NVUK01000040">
    <property type="protein sequence ID" value="PCI75779.1"/>
    <property type="molecule type" value="Genomic_DNA"/>
</dbReference>
<organism evidence="2 3">
    <name type="scientific">Aerophobetes bacterium</name>
    <dbReference type="NCBI Taxonomy" id="2030807"/>
    <lineage>
        <taxon>Bacteria</taxon>
        <taxon>Candidatus Aerophobota</taxon>
    </lineage>
</organism>
<comment type="caution">
    <text evidence="2">The sequence shown here is derived from an EMBL/GenBank/DDBJ whole genome shotgun (WGS) entry which is preliminary data.</text>
</comment>
<dbReference type="Proteomes" id="UP000218775">
    <property type="component" value="Unassembled WGS sequence"/>
</dbReference>
<dbReference type="GO" id="GO:0030638">
    <property type="term" value="P:polyketide metabolic process"/>
    <property type="evidence" value="ECO:0007669"/>
    <property type="project" value="InterPro"/>
</dbReference>
<dbReference type="Gene3D" id="1.10.10.10">
    <property type="entry name" value="Winged helix-like DNA-binding domain superfamily/Winged helix DNA-binding domain"/>
    <property type="match status" value="1"/>
</dbReference>
<evidence type="ECO:0000313" key="2">
    <source>
        <dbReference type="EMBL" id="PCI75779.1"/>
    </source>
</evidence>
<dbReference type="InterPro" id="IPR000792">
    <property type="entry name" value="Tscrpt_reg_LuxR_C"/>
</dbReference>
<dbReference type="PRINTS" id="PR00038">
    <property type="entry name" value="HTHLUXR"/>
</dbReference>
<dbReference type="SUPFAM" id="SSF54427">
    <property type="entry name" value="NTF2-like"/>
    <property type="match status" value="1"/>
</dbReference>
<dbReference type="PROSITE" id="PS50043">
    <property type="entry name" value="HTH_LUXR_2"/>
    <property type="match status" value="1"/>
</dbReference>
<dbReference type="AlphaFoldDB" id="A0A2A4X136"/>
<accession>A0A2A4X136</accession>
<gene>
    <name evidence="2" type="ORF">COB21_05225</name>
</gene>
<dbReference type="CDD" id="cd06170">
    <property type="entry name" value="LuxR_C_like"/>
    <property type="match status" value="1"/>
</dbReference>
<dbReference type="GO" id="GO:0003677">
    <property type="term" value="F:DNA binding"/>
    <property type="evidence" value="ECO:0007669"/>
    <property type="project" value="InterPro"/>
</dbReference>
<dbReference type="Pfam" id="PF07366">
    <property type="entry name" value="SnoaL"/>
    <property type="match status" value="1"/>
</dbReference>
<reference evidence="3" key="1">
    <citation type="submission" date="2017-08" db="EMBL/GenBank/DDBJ databases">
        <title>A dynamic microbial community with high functional redundancy inhabits the cold, oxic subseafloor aquifer.</title>
        <authorList>
            <person name="Tully B.J."/>
            <person name="Wheat C.G."/>
            <person name="Glazer B.T."/>
            <person name="Huber J.A."/>
        </authorList>
    </citation>
    <scope>NUCLEOTIDE SEQUENCE [LARGE SCALE GENOMIC DNA]</scope>
</reference>
<dbReference type="GO" id="GO:0006355">
    <property type="term" value="P:regulation of DNA-templated transcription"/>
    <property type="evidence" value="ECO:0007669"/>
    <property type="project" value="InterPro"/>
</dbReference>
<dbReference type="InterPro" id="IPR032710">
    <property type="entry name" value="NTF2-like_dom_sf"/>
</dbReference>
<proteinExistence type="predicted"/>
<name>A0A2A4X136_UNCAE</name>
<evidence type="ECO:0000259" key="1">
    <source>
        <dbReference type="PROSITE" id="PS50043"/>
    </source>
</evidence>
<dbReference type="SMART" id="SM00421">
    <property type="entry name" value="HTH_LUXR"/>
    <property type="match status" value="1"/>
</dbReference>
<dbReference type="InterPro" id="IPR016032">
    <property type="entry name" value="Sig_transdc_resp-reg_C-effctor"/>
</dbReference>
<dbReference type="Pfam" id="PF00196">
    <property type="entry name" value="GerE"/>
    <property type="match status" value="1"/>
</dbReference>
<protein>
    <recommendedName>
        <fullName evidence="1">HTH luxR-type domain-containing protein</fullName>
    </recommendedName>
</protein>
<dbReference type="InterPro" id="IPR009959">
    <property type="entry name" value="Cyclase_SnoaL-like"/>
</dbReference>
<dbReference type="InterPro" id="IPR036388">
    <property type="entry name" value="WH-like_DNA-bd_sf"/>
</dbReference>
<dbReference type="Gene3D" id="3.10.450.50">
    <property type="match status" value="1"/>
</dbReference>
<evidence type="ECO:0000313" key="3">
    <source>
        <dbReference type="Proteomes" id="UP000218775"/>
    </source>
</evidence>
<feature type="domain" description="HTH luxR-type" evidence="1">
    <location>
        <begin position="163"/>
        <end position="228"/>
    </location>
</feature>
<sequence>MSDDMGLIQTSSDFLAQAWSKDSVGKQTSIYDPFSKNAIINTPLFYKTGPEVLQQSIASWFKSFPDALFTVKKVFGYKCNVVCKWVASGTHLGVFKGFDPTKKKIYCSGETTFIFNQEKQIVHYIATLNMEKFLAQLGPQKVSNKLSPQEILMSNLKLLVSSLKKTYNALTSREVECCSLFVSGFSAKQIGLMLRISHRTVETYLEKVRFTLHCTSRIQMIEKFLSEQTYFILQDLARLLTVNYSSNLLL</sequence>